<name>A0A9P5NTL1_GYMJU</name>
<evidence type="ECO:0000313" key="14">
    <source>
        <dbReference type="EMBL" id="KAF8904060.1"/>
    </source>
</evidence>
<dbReference type="FunFam" id="1.10.510.10:FF:000946">
    <property type="entry name" value="Probable serine/threonine-protein kinase DDB_G0284251"/>
    <property type="match status" value="1"/>
</dbReference>
<dbReference type="PANTHER" id="PTHR24361">
    <property type="entry name" value="MITOGEN-ACTIVATED KINASE KINASE KINASE"/>
    <property type="match status" value="1"/>
</dbReference>
<comment type="catalytic activity">
    <reaction evidence="9">
        <text>L-threonyl-[protein] + ATP = O-phospho-L-threonyl-[protein] + ADP + H(+)</text>
        <dbReference type="Rhea" id="RHEA:46608"/>
        <dbReference type="Rhea" id="RHEA-COMP:11060"/>
        <dbReference type="Rhea" id="RHEA-COMP:11605"/>
        <dbReference type="ChEBI" id="CHEBI:15378"/>
        <dbReference type="ChEBI" id="CHEBI:30013"/>
        <dbReference type="ChEBI" id="CHEBI:30616"/>
        <dbReference type="ChEBI" id="CHEBI:61977"/>
        <dbReference type="ChEBI" id="CHEBI:456216"/>
        <dbReference type="EC" id="2.7.11.1"/>
    </reaction>
</comment>
<feature type="compositionally biased region" description="Low complexity" evidence="12">
    <location>
        <begin position="582"/>
        <end position="599"/>
    </location>
</feature>
<evidence type="ECO:0000256" key="2">
    <source>
        <dbReference type="ARBA" id="ARBA00022527"/>
    </source>
</evidence>
<keyword evidence="4" id="KW-0479">Metal-binding</keyword>
<feature type="region of interest" description="Disordered" evidence="12">
    <location>
        <begin position="1"/>
        <end position="20"/>
    </location>
</feature>
<feature type="compositionally biased region" description="Polar residues" evidence="12">
    <location>
        <begin position="1318"/>
        <end position="1331"/>
    </location>
</feature>
<evidence type="ECO:0000256" key="5">
    <source>
        <dbReference type="ARBA" id="ARBA00022741"/>
    </source>
</evidence>
<gene>
    <name evidence="14" type="ORF">CPB84DRAFT_1727900</name>
</gene>
<feature type="compositionally biased region" description="Low complexity" evidence="12">
    <location>
        <begin position="1"/>
        <end position="19"/>
    </location>
</feature>
<evidence type="ECO:0000313" key="15">
    <source>
        <dbReference type="Proteomes" id="UP000724874"/>
    </source>
</evidence>
<dbReference type="FunFam" id="3.30.200.20:FF:000042">
    <property type="entry name" value="Aurora kinase A"/>
    <property type="match status" value="1"/>
</dbReference>
<feature type="region of interest" description="Disordered" evidence="12">
    <location>
        <begin position="558"/>
        <end position="615"/>
    </location>
</feature>
<evidence type="ECO:0000256" key="12">
    <source>
        <dbReference type="SAM" id="MobiDB-lite"/>
    </source>
</evidence>
<evidence type="ECO:0000256" key="3">
    <source>
        <dbReference type="ARBA" id="ARBA00022679"/>
    </source>
</evidence>
<feature type="compositionally biased region" description="Acidic residues" evidence="12">
    <location>
        <begin position="477"/>
        <end position="486"/>
    </location>
</feature>
<evidence type="ECO:0000256" key="11">
    <source>
        <dbReference type="PROSITE-ProRule" id="PRU10141"/>
    </source>
</evidence>
<dbReference type="Pfam" id="PF00069">
    <property type="entry name" value="Pkinase"/>
    <property type="match status" value="1"/>
</dbReference>
<dbReference type="Gene3D" id="1.25.10.10">
    <property type="entry name" value="Leucine-rich Repeat Variant"/>
    <property type="match status" value="3"/>
</dbReference>
<feature type="compositionally biased region" description="Polar residues" evidence="12">
    <location>
        <begin position="1338"/>
        <end position="1350"/>
    </location>
</feature>
<feature type="region of interest" description="Disordered" evidence="12">
    <location>
        <begin position="345"/>
        <end position="404"/>
    </location>
</feature>
<dbReference type="InterPro" id="IPR011009">
    <property type="entry name" value="Kinase-like_dom_sf"/>
</dbReference>
<evidence type="ECO:0000256" key="10">
    <source>
        <dbReference type="ARBA" id="ARBA00048679"/>
    </source>
</evidence>
<dbReference type="SMART" id="SM00220">
    <property type="entry name" value="S_TKc"/>
    <property type="match status" value="1"/>
</dbReference>
<dbReference type="GO" id="GO:0005524">
    <property type="term" value="F:ATP binding"/>
    <property type="evidence" value="ECO:0007669"/>
    <property type="project" value="UniProtKB-UniRule"/>
</dbReference>
<dbReference type="InterPro" id="IPR008271">
    <property type="entry name" value="Ser/Thr_kinase_AS"/>
</dbReference>
<dbReference type="CDD" id="cd06627">
    <property type="entry name" value="STKc_Cdc7_like"/>
    <property type="match status" value="1"/>
</dbReference>
<dbReference type="SUPFAM" id="SSF48371">
    <property type="entry name" value="ARM repeat"/>
    <property type="match status" value="1"/>
</dbReference>
<comment type="caution">
    <text evidence="14">The sequence shown here is derived from an EMBL/GenBank/DDBJ whole genome shotgun (WGS) entry which is preliminary data.</text>
</comment>
<dbReference type="PROSITE" id="PS00108">
    <property type="entry name" value="PROTEIN_KINASE_ST"/>
    <property type="match status" value="1"/>
</dbReference>
<dbReference type="InterPro" id="IPR053235">
    <property type="entry name" value="Ser_Thr_kinase"/>
</dbReference>
<evidence type="ECO:0000256" key="4">
    <source>
        <dbReference type="ARBA" id="ARBA00022723"/>
    </source>
</evidence>
<dbReference type="FunFam" id="1.25.10.10:FF:000583">
    <property type="entry name" value="MAP3K epsilon protein kinase 1"/>
    <property type="match status" value="1"/>
</dbReference>
<dbReference type="Proteomes" id="UP000724874">
    <property type="component" value="Unassembled WGS sequence"/>
</dbReference>
<evidence type="ECO:0000259" key="13">
    <source>
        <dbReference type="PROSITE" id="PS50011"/>
    </source>
</evidence>
<dbReference type="GO" id="GO:0046872">
    <property type="term" value="F:metal ion binding"/>
    <property type="evidence" value="ECO:0007669"/>
    <property type="project" value="UniProtKB-KW"/>
</dbReference>
<keyword evidence="7 11" id="KW-0067">ATP-binding</keyword>
<dbReference type="InterPro" id="IPR016024">
    <property type="entry name" value="ARM-type_fold"/>
</dbReference>
<dbReference type="InterPro" id="IPR000719">
    <property type="entry name" value="Prot_kinase_dom"/>
</dbReference>
<keyword evidence="15" id="KW-1185">Reference proteome</keyword>
<evidence type="ECO:0000256" key="9">
    <source>
        <dbReference type="ARBA" id="ARBA00047899"/>
    </source>
</evidence>
<dbReference type="SUPFAM" id="SSF56112">
    <property type="entry name" value="Protein kinase-like (PK-like)"/>
    <property type="match status" value="1"/>
</dbReference>
<feature type="region of interest" description="Disordered" evidence="12">
    <location>
        <begin position="281"/>
        <end position="328"/>
    </location>
</feature>
<dbReference type="GO" id="GO:0005737">
    <property type="term" value="C:cytoplasm"/>
    <property type="evidence" value="ECO:0007669"/>
    <property type="project" value="TreeGrafter"/>
</dbReference>
<dbReference type="PROSITE" id="PS50011">
    <property type="entry name" value="PROTEIN_KINASE_DOM"/>
    <property type="match status" value="1"/>
</dbReference>
<evidence type="ECO:0000256" key="1">
    <source>
        <dbReference type="ARBA" id="ARBA00012513"/>
    </source>
</evidence>
<dbReference type="EC" id="2.7.11.1" evidence="1"/>
<organism evidence="14 15">
    <name type="scientific">Gymnopilus junonius</name>
    <name type="common">Spectacular rustgill mushroom</name>
    <name type="synonym">Gymnopilus spectabilis subsp. junonius</name>
    <dbReference type="NCBI Taxonomy" id="109634"/>
    <lineage>
        <taxon>Eukaryota</taxon>
        <taxon>Fungi</taxon>
        <taxon>Dikarya</taxon>
        <taxon>Basidiomycota</taxon>
        <taxon>Agaricomycotina</taxon>
        <taxon>Agaricomycetes</taxon>
        <taxon>Agaricomycetidae</taxon>
        <taxon>Agaricales</taxon>
        <taxon>Agaricineae</taxon>
        <taxon>Hymenogastraceae</taxon>
        <taxon>Gymnopilus</taxon>
    </lineage>
</organism>
<reference evidence="14" key="1">
    <citation type="submission" date="2020-11" db="EMBL/GenBank/DDBJ databases">
        <authorList>
            <consortium name="DOE Joint Genome Institute"/>
            <person name="Ahrendt S."/>
            <person name="Riley R."/>
            <person name="Andreopoulos W."/>
            <person name="LaButti K."/>
            <person name="Pangilinan J."/>
            <person name="Ruiz-duenas F.J."/>
            <person name="Barrasa J.M."/>
            <person name="Sanchez-Garcia M."/>
            <person name="Camarero S."/>
            <person name="Miyauchi S."/>
            <person name="Serrano A."/>
            <person name="Linde D."/>
            <person name="Babiker R."/>
            <person name="Drula E."/>
            <person name="Ayuso-Fernandez I."/>
            <person name="Pacheco R."/>
            <person name="Padilla G."/>
            <person name="Ferreira P."/>
            <person name="Barriuso J."/>
            <person name="Kellner H."/>
            <person name="Castanera R."/>
            <person name="Alfaro M."/>
            <person name="Ramirez L."/>
            <person name="Pisabarro A.G."/>
            <person name="Kuo A."/>
            <person name="Tritt A."/>
            <person name="Lipzen A."/>
            <person name="He G."/>
            <person name="Yan M."/>
            <person name="Ng V."/>
            <person name="Cullen D."/>
            <person name="Martin F."/>
            <person name="Rosso M.-N."/>
            <person name="Henrissat B."/>
            <person name="Hibbett D."/>
            <person name="Martinez A.T."/>
            <person name="Grigoriev I.V."/>
        </authorList>
    </citation>
    <scope>NUCLEOTIDE SEQUENCE</scope>
    <source>
        <strain evidence="14">AH 44721</strain>
    </source>
</reference>
<feature type="compositionally biased region" description="Low complexity" evidence="12">
    <location>
        <begin position="379"/>
        <end position="398"/>
    </location>
</feature>
<evidence type="ECO:0000256" key="6">
    <source>
        <dbReference type="ARBA" id="ARBA00022777"/>
    </source>
</evidence>
<dbReference type="EMBL" id="JADNYJ010000027">
    <property type="protein sequence ID" value="KAF8904060.1"/>
    <property type="molecule type" value="Genomic_DNA"/>
</dbReference>
<feature type="domain" description="Protein kinase" evidence="13">
    <location>
        <begin position="23"/>
        <end position="275"/>
    </location>
</feature>
<evidence type="ECO:0000256" key="7">
    <source>
        <dbReference type="ARBA" id="ARBA00022840"/>
    </source>
</evidence>
<protein>
    <recommendedName>
        <fullName evidence="1">non-specific serine/threonine protein kinase</fullName>
        <ecNumber evidence="1">2.7.11.1</ecNumber>
    </recommendedName>
</protein>
<feature type="region of interest" description="Disordered" evidence="12">
    <location>
        <begin position="472"/>
        <end position="506"/>
    </location>
</feature>
<sequence>MTSSRPSSTSAPKSASSKSLNDYQLGDSLGKGAFGQVYRALNWATGETVAVKEIQLSNIPKGEIGEIMSEIDLLKNLNHPNIVKYKGFVKTREFLYIILEFCENGSLHNISKRFGKFPESLVAVYISQVLEGLVYLHDQGVIHRDIKGANILTNKDGTVKLADFGVAAKTGGGSTQDGAVVGSPYWMAPEVIEQSGATTASDIWSVGCVVIELLEGHPPYHTLDPMPALFRIVQDDCPPIPEGASPIVKDFLYHCFQKDANLRISGRKLLKHPWMVAARKQMAESAKGKEGSGAAGRGESNGAANGGNTNGSGGLEANGAAPPKRNSNYNYDEAVLKVQEWNEALKSPSKPSKHPSRHPRPNSPTQQHQYARSPEILQSSSASSASSSLLLPPTVSATPAPPTSGWNLNLISHLKVPGAAGRDNLNSKAGINLVEKIQPLKFLQPPEEQTDNWDDDFEEGISFTKLQALEKTTAEDDKQDPEDNDNDNAQTIRPTRSPAHHPIPLAQPPAAEIQPIVEDYSDLALDEDEVTLQEKVADFKVKNSRRKGLFHPDDIKTIGLTSAAGPAPLSAPLPDLSRKPSRSSISPLGSLGPASGSQLHTLGHKRSGSLASAPLMNSNGSFGRADAQRVEGQLQMELEFGKYAENDEEDYEDVFGKVGVSSTEHPMQTLQLNTRLSDRSRLGDDWNEEDPFAEIDEGFSEEDLETNLQRDKYARLCNTVNQLIDELTPSAPDFQLREACNQLLNIISENPEMQVQMVSSHGMLAILEVLEGRCSREVIMKLLQIVNLLVREDLGFLESFCLIGGIPVMMEFTSKKYPSECRQEASNFIRLLCHTSVLTLQMFISCRGLKVLVDLLDEDYSEQTELVEHALNGIGSVFELQSPTTKNDFCRMFIREGLLDPLSAALLNVMAIRDTPTMETKMKLIQILLVFSQVSQSDIHVRNALGTRKVIRRLLRACELLEPECLVQMLKAVKHLSMNATLLEVLQNANALEILIRILEEQSSGPHSTEISNHVFQTCYNLCRLNKSRQEEAAQAGIVPCLQRVIETTSPLKQFALPILCDLASAGKSCRTLLWQHDGLVMYVKLLDDPYFQVSALEAILSWLGDETARVEDELLKLESIESLLRCFVSSKANSFENLLDPFLKIIRISTPVTIAISKSSAFFKRIIDRLGQNSKAVVRLNLLRILRSVCEVHPNRAMLVERYGLLGVVEKLSRGGGDGAVLVRELAREIVPALKPALKPLLSSGRTKSAGAGVSTSGLAPKRLRRAASEAANSTTTPLGDVNVNYRLPSEGAQPLPRINTSDVFGTGMKPSPRGQIVSSRPSSATSTRQRLGDIPWQTSSSNVSGRRE</sequence>
<keyword evidence="6" id="KW-0418">Kinase</keyword>
<feature type="binding site" evidence="11">
    <location>
        <position position="52"/>
    </location>
    <ligand>
        <name>ATP</name>
        <dbReference type="ChEBI" id="CHEBI:30616"/>
    </ligand>
</feature>
<keyword evidence="5 11" id="KW-0547">Nucleotide-binding</keyword>
<comment type="catalytic activity">
    <reaction evidence="10">
        <text>L-seryl-[protein] + ATP = O-phospho-L-seryl-[protein] + ADP + H(+)</text>
        <dbReference type="Rhea" id="RHEA:17989"/>
        <dbReference type="Rhea" id="RHEA-COMP:9863"/>
        <dbReference type="Rhea" id="RHEA-COMP:11604"/>
        <dbReference type="ChEBI" id="CHEBI:15378"/>
        <dbReference type="ChEBI" id="CHEBI:29999"/>
        <dbReference type="ChEBI" id="CHEBI:30616"/>
        <dbReference type="ChEBI" id="CHEBI:83421"/>
        <dbReference type="ChEBI" id="CHEBI:456216"/>
        <dbReference type="EC" id="2.7.11.1"/>
    </reaction>
</comment>
<dbReference type="OrthoDB" id="8693905at2759"/>
<proteinExistence type="inferred from homology"/>
<dbReference type="InterPro" id="IPR011989">
    <property type="entry name" value="ARM-like"/>
</dbReference>
<dbReference type="Gene3D" id="1.10.510.10">
    <property type="entry name" value="Transferase(Phosphotransferase) domain 1"/>
    <property type="match status" value="1"/>
</dbReference>
<evidence type="ECO:0000256" key="8">
    <source>
        <dbReference type="ARBA" id="ARBA00025754"/>
    </source>
</evidence>
<accession>A0A9P5NTL1</accession>
<feature type="compositionally biased region" description="Basic residues" evidence="12">
    <location>
        <begin position="351"/>
        <end position="360"/>
    </location>
</feature>
<keyword evidence="3" id="KW-0808">Transferase</keyword>
<dbReference type="GO" id="GO:0004674">
    <property type="term" value="F:protein serine/threonine kinase activity"/>
    <property type="evidence" value="ECO:0007669"/>
    <property type="project" value="UniProtKB-KW"/>
</dbReference>
<feature type="compositionally biased region" description="Low complexity" evidence="12">
    <location>
        <begin position="560"/>
        <end position="575"/>
    </location>
</feature>
<comment type="similarity">
    <text evidence="8">Belongs to the protein kinase superfamily. STE Ser/Thr protein kinase family.</text>
</comment>
<feature type="region of interest" description="Disordered" evidence="12">
    <location>
        <begin position="1266"/>
        <end position="1350"/>
    </location>
</feature>
<dbReference type="InterPro" id="IPR017441">
    <property type="entry name" value="Protein_kinase_ATP_BS"/>
</dbReference>
<dbReference type="PROSITE" id="PS00107">
    <property type="entry name" value="PROTEIN_KINASE_ATP"/>
    <property type="match status" value="1"/>
</dbReference>
<feature type="compositionally biased region" description="Gly residues" evidence="12">
    <location>
        <begin position="304"/>
        <end position="316"/>
    </location>
</feature>
<keyword evidence="2" id="KW-0723">Serine/threonine-protein kinase</keyword>
<dbReference type="PANTHER" id="PTHR24361:SF433">
    <property type="entry name" value="PROTEIN KINASE DOMAIN-CONTAINING PROTEIN"/>
    <property type="match status" value="1"/>
</dbReference>